<evidence type="ECO:0000256" key="2">
    <source>
        <dbReference type="ARBA" id="ARBA00004141"/>
    </source>
</evidence>
<feature type="transmembrane region" description="Helical" evidence="11">
    <location>
        <begin position="308"/>
        <end position="330"/>
    </location>
</feature>
<dbReference type="PROSITE" id="PS50106">
    <property type="entry name" value="PDZ"/>
    <property type="match status" value="1"/>
</dbReference>
<evidence type="ECO:0000256" key="1">
    <source>
        <dbReference type="ARBA" id="ARBA00001947"/>
    </source>
</evidence>
<proteinExistence type="inferred from homology"/>
<evidence type="ECO:0000256" key="9">
    <source>
        <dbReference type="ARBA" id="ARBA00023049"/>
    </source>
</evidence>
<organism evidence="13 14">
    <name type="scientific">Rubrobacter xylanophilus</name>
    <dbReference type="NCBI Taxonomy" id="49319"/>
    <lineage>
        <taxon>Bacteria</taxon>
        <taxon>Bacillati</taxon>
        <taxon>Actinomycetota</taxon>
        <taxon>Rubrobacteria</taxon>
        <taxon>Rubrobacterales</taxon>
        <taxon>Rubrobacteraceae</taxon>
        <taxon>Rubrobacter</taxon>
    </lineage>
</organism>
<dbReference type="Pfam" id="PF02163">
    <property type="entry name" value="Peptidase_M50"/>
    <property type="match status" value="1"/>
</dbReference>
<evidence type="ECO:0000256" key="10">
    <source>
        <dbReference type="ARBA" id="ARBA00023136"/>
    </source>
</evidence>
<sequence>MTVLVALLGLIFLIAIHELGHMLTAKALGVRVPEFGIGFGPALFKKKLGDTTYSFRIILLGGFARIAGMGDGRTGPGTYYEKPAWRRALIIFAGPFANVLAAVLILTVIFMGAREPSTTVERVVPGSFADEAGVRKGDRIVAVDGRRVESWDSFVASVGEKSPGDPVELVVRRDGERRVFSGELEADPRDPERALVGVQPAPSDETYGPVESFGMAVGRVVEITRLLGIFLWQLLTGEQSFYQNVTGPVGIVSVSSQSVEQGFFPVLLAFISLNLALFNLLPILPLDGGHLLFLAVEKIIRKPVSEETMNRVAIVGLMLVLTLFLFATYADLSKIFSGEPFIPDR</sequence>
<dbReference type="AlphaFoldDB" id="A0A510HG00"/>
<dbReference type="EMBL" id="AP019791">
    <property type="protein sequence ID" value="BBL78864.1"/>
    <property type="molecule type" value="Genomic_DNA"/>
</dbReference>
<evidence type="ECO:0000256" key="5">
    <source>
        <dbReference type="ARBA" id="ARBA00022692"/>
    </source>
</evidence>
<protein>
    <recommendedName>
        <fullName evidence="11">Zinc metalloprotease</fullName>
        <ecNumber evidence="11">3.4.24.-</ecNumber>
    </recommendedName>
</protein>
<dbReference type="RefSeq" id="WP_143526957.1">
    <property type="nucleotide sequence ID" value="NZ_AP019791.1"/>
</dbReference>
<dbReference type="Gene3D" id="2.30.42.10">
    <property type="match status" value="1"/>
</dbReference>
<accession>A0A510HG00</accession>
<evidence type="ECO:0000256" key="3">
    <source>
        <dbReference type="ARBA" id="ARBA00007931"/>
    </source>
</evidence>
<comment type="similarity">
    <text evidence="3 11">Belongs to the peptidase M50B family.</text>
</comment>
<dbReference type="GO" id="GO:0006508">
    <property type="term" value="P:proteolysis"/>
    <property type="evidence" value="ECO:0007669"/>
    <property type="project" value="UniProtKB-KW"/>
</dbReference>
<evidence type="ECO:0000259" key="12">
    <source>
        <dbReference type="PROSITE" id="PS50106"/>
    </source>
</evidence>
<dbReference type="InterPro" id="IPR008915">
    <property type="entry name" value="Peptidase_M50"/>
</dbReference>
<dbReference type="Pfam" id="PF17820">
    <property type="entry name" value="PDZ_6"/>
    <property type="match status" value="1"/>
</dbReference>
<dbReference type="InterPro" id="IPR004387">
    <property type="entry name" value="Pept_M50_Zn"/>
</dbReference>
<dbReference type="GO" id="GO:0046872">
    <property type="term" value="F:metal ion binding"/>
    <property type="evidence" value="ECO:0007669"/>
    <property type="project" value="UniProtKB-KW"/>
</dbReference>
<evidence type="ECO:0000256" key="4">
    <source>
        <dbReference type="ARBA" id="ARBA00022670"/>
    </source>
</evidence>
<dbReference type="InterPro" id="IPR036034">
    <property type="entry name" value="PDZ_sf"/>
</dbReference>
<reference evidence="13" key="1">
    <citation type="journal article" date="2019" name="Microbiol. Resour. Announc.">
        <title>Complete Genome Sequence of Rubrobacter xylanophilus Strain AA3-22, Isolated from Arima Onsen in Japan.</title>
        <authorList>
            <person name="Tomariguchi N."/>
            <person name="Miyazaki K."/>
        </authorList>
    </citation>
    <scope>NUCLEOTIDE SEQUENCE [LARGE SCALE GENOMIC DNA]</scope>
    <source>
        <strain evidence="13">AA3-22</strain>
    </source>
</reference>
<keyword evidence="5 11" id="KW-0812">Transmembrane</keyword>
<dbReference type="GO" id="GO:0004222">
    <property type="term" value="F:metalloendopeptidase activity"/>
    <property type="evidence" value="ECO:0007669"/>
    <property type="project" value="InterPro"/>
</dbReference>
<keyword evidence="11" id="KW-0479">Metal-binding</keyword>
<dbReference type="PANTHER" id="PTHR42837">
    <property type="entry name" value="REGULATOR OF SIGMA-E PROTEASE RSEP"/>
    <property type="match status" value="1"/>
</dbReference>
<dbReference type="CDD" id="cd23081">
    <property type="entry name" value="cpPDZ_EcRseP-like"/>
    <property type="match status" value="1"/>
</dbReference>
<dbReference type="GO" id="GO:0016020">
    <property type="term" value="C:membrane"/>
    <property type="evidence" value="ECO:0007669"/>
    <property type="project" value="UniProtKB-SubCell"/>
</dbReference>
<dbReference type="CDD" id="cd06163">
    <property type="entry name" value="S2P-M50_PDZ_RseP-like"/>
    <property type="match status" value="1"/>
</dbReference>
<dbReference type="OrthoDB" id="9782003at2"/>
<comment type="cofactor">
    <cofactor evidence="1 11">
        <name>Zn(2+)</name>
        <dbReference type="ChEBI" id="CHEBI:29105"/>
    </cofactor>
</comment>
<keyword evidence="4 13" id="KW-0645">Protease</keyword>
<feature type="domain" description="PDZ" evidence="12">
    <location>
        <begin position="120"/>
        <end position="175"/>
    </location>
</feature>
<evidence type="ECO:0000256" key="6">
    <source>
        <dbReference type="ARBA" id="ARBA00022801"/>
    </source>
</evidence>
<dbReference type="PANTHER" id="PTHR42837:SF2">
    <property type="entry name" value="MEMBRANE METALLOPROTEASE ARASP2, CHLOROPLASTIC-RELATED"/>
    <property type="match status" value="1"/>
</dbReference>
<keyword evidence="7 11" id="KW-0862">Zinc</keyword>
<evidence type="ECO:0000256" key="8">
    <source>
        <dbReference type="ARBA" id="ARBA00022989"/>
    </source>
</evidence>
<gene>
    <name evidence="13" type="ORF">RxyAA322_07180</name>
</gene>
<name>A0A510HG00_9ACTN</name>
<evidence type="ECO:0000256" key="11">
    <source>
        <dbReference type="RuleBase" id="RU362031"/>
    </source>
</evidence>
<evidence type="ECO:0000256" key="7">
    <source>
        <dbReference type="ARBA" id="ARBA00022833"/>
    </source>
</evidence>
<keyword evidence="9 11" id="KW-0482">Metalloprotease</keyword>
<keyword evidence="10 11" id="KW-0472">Membrane</keyword>
<dbReference type="SUPFAM" id="SSF50156">
    <property type="entry name" value="PDZ domain-like"/>
    <property type="match status" value="1"/>
</dbReference>
<keyword evidence="8 11" id="KW-1133">Transmembrane helix</keyword>
<keyword evidence="6 11" id="KW-0378">Hydrolase</keyword>
<dbReference type="InterPro" id="IPR001478">
    <property type="entry name" value="PDZ"/>
</dbReference>
<dbReference type="InterPro" id="IPR041489">
    <property type="entry name" value="PDZ_6"/>
</dbReference>
<evidence type="ECO:0000313" key="13">
    <source>
        <dbReference type="EMBL" id="BBL78864.1"/>
    </source>
</evidence>
<keyword evidence="14" id="KW-1185">Reference proteome</keyword>
<dbReference type="Proteomes" id="UP000318065">
    <property type="component" value="Chromosome"/>
</dbReference>
<evidence type="ECO:0000313" key="14">
    <source>
        <dbReference type="Proteomes" id="UP000318065"/>
    </source>
</evidence>
<dbReference type="NCBIfam" id="TIGR00054">
    <property type="entry name" value="RIP metalloprotease RseP"/>
    <property type="match status" value="1"/>
</dbReference>
<dbReference type="EC" id="3.4.24.-" evidence="11"/>
<comment type="subcellular location">
    <subcellularLocation>
        <location evidence="2">Membrane</location>
        <topology evidence="2">Multi-pass membrane protein</topology>
    </subcellularLocation>
</comment>
<feature type="transmembrane region" description="Helical" evidence="11">
    <location>
        <begin position="89"/>
        <end position="113"/>
    </location>
</feature>
<dbReference type="SMART" id="SM00228">
    <property type="entry name" value="PDZ"/>
    <property type="match status" value="1"/>
</dbReference>
<feature type="transmembrane region" description="Helical" evidence="11">
    <location>
        <begin position="263"/>
        <end position="296"/>
    </location>
</feature>